<dbReference type="NCBIfam" id="TIGR00116">
    <property type="entry name" value="tsf"/>
    <property type="match status" value="1"/>
</dbReference>
<keyword evidence="6" id="KW-0963">Cytoplasm</keyword>
<evidence type="ECO:0000256" key="1">
    <source>
        <dbReference type="ARBA" id="ARBA00005532"/>
    </source>
</evidence>
<dbReference type="CDD" id="cd14275">
    <property type="entry name" value="UBA_EF-Ts"/>
    <property type="match status" value="1"/>
</dbReference>
<evidence type="ECO:0000313" key="11">
    <source>
        <dbReference type="Proteomes" id="UP000248749"/>
    </source>
</evidence>
<keyword evidence="11" id="KW-1185">Reference proteome</keyword>
<dbReference type="AlphaFoldDB" id="A0A2W2CCJ6"/>
<evidence type="ECO:0000256" key="2">
    <source>
        <dbReference type="ARBA" id="ARBA00016956"/>
    </source>
</evidence>
<dbReference type="EMBL" id="POUB01000364">
    <property type="protein sequence ID" value="PZF86017.1"/>
    <property type="molecule type" value="Genomic_DNA"/>
</dbReference>
<reference evidence="10 11" key="1">
    <citation type="submission" date="2018-01" db="EMBL/GenBank/DDBJ databases">
        <title>Draft genome sequence of Salinispora sp. 13K206.</title>
        <authorList>
            <person name="Sahin N."/>
            <person name="Saygin H."/>
            <person name="Ay H."/>
        </authorList>
    </citation>
    <scope>NUCLEOTIDE SEQUENCE [LARGE SCALE GENOMIC DNA]</scope>
    <source>
        <strain evidence="10 11">13K206</strain>
    </source>
</reference>
<dbReference type="InterPro" id="IPR036402">
    <property type="entry name" value="EF-Ts_dimer_sf"/>
</dbReference>
<dbReference type="Gene3D" id="1.10.286.20">
    <property type="match status" value="1"/>
</dbReference>
<accession>A0A2W2CCJ6</accession>
<sequence>MSNFTAADVKKLRDLTGAGMMDCKKALTEAEGDFDKAVEILRVKGAKDVGKRAGRTAANGLVAHAGKSLLELNCETDFVAKTDAFIALAQQLVEHGDRSGVRTAEELLASELAGKTVADLVQEQSAKIGEKLVLNRFAKLDGTVAVYLHRKSQDLPPAVGVLVEYTAAAASAGRSTADDEAFDSDARAAAMQIAAMRPKYLTRDEVPAEVVESERRIAEQTAREENKPEAALPKIVEGRVNAFFKDYVLVEQAAVADNKKTVKQVLADAGIEVTRFVRFEVGQA</sequence>
<dbReference type="InterPro" id="IPR009060">
    <property type="entry name" value="UBA-like_sf"/>
</dbReference>
<dbReference type="PROSITE" id="PS01127">
    <property type="entry name" value="EF_TS_2"/>
    <property type="match status" value="1"/>
</dbReference>
<evidence type="ECO:0000256" key="5">
    <source>
        <dbReference type="ARBA" id="ARBA00025453"/>
    </source>
</evidence>
<dbReference type="InterPro" id="IPR014039">
    <property type="entry name" value="Transl_elong_EFTs/EF1B_dimer"/>
</dbReference>
<dbReference type="PROSITE" id="PS01126">
    <property type="entry name" value="EF_TS_1"/>
    <property type="match status" value="1"/>
</dbReference>
<keyword evidence="4 6" id="KW-0648">Protein biosynthesis</keyword>
<evidence type="ECO:0000259" key="9">
    <source>
        <dbReference type="Pfam" id="PF00889"/>
    </source>
</evidence>
<dbReference type="Gene3D" id="1.10.8.10">
    <property type="entry name" value="DNA helicase RuvA subunit, C-terminal domain"/>
    <property type="match status" value="1"/>
</dbReference>
<dbReference type="FunFam" id="1.10.286.20:FF:000001">
    <property type="entry name" value="Elongation factor Ts"/>
    <property type="match status" value="1"/>
</dbReference>
<comment type="function">
    <text evidence="5 6 7">Associates with the EF-Tu.GDP complex and induces the exchange of GDP to GTP. It remains bound to the aminoacyl-tRNA.EF-Tu.GTP complex up to the GTP hydrolysis stage on the ribosome.</text>
</comment>
<evidence type="ECO:0000256" key="4">
    <source>
        <dbReference type="ARBA" id="ARBA00022917"/>
    </source>
</evidence>
<dbReference type="InterPro" id="IPR001816">
    <property type="entry name" value="Transl_elong_EFTs/EF1B"/>
</dbReference>
<dbReference type="FunFam" id="1.10.8.10:FF:000001">
    <property type="entry name" value="Elongation factor Ts"/>
    <property type="match status" value="1"/>
</dbReference>
<evidence type="ECO:0000256" key="8">
    <source>
        <dbReference type="RuleBase" id="RU000643"/>
    </source>
</evidence>
<evidence type="ECO:0000256" key="3">
    <source>
        <dbReference type="ARBA" id="ARBA00022768"/>
    </source>
</evidence>
<gene>
    <name evidence="6" type="primary">tsf</name>
    <name evidence="10" type="ORF">C1I99_29210</name>
</gene>
<keyword evidence="3 6" id="KW-0251">Elongation factor</keyword>
<dbReference type="Proteomes" id="UP000248749">
    <property type="component" value="Unassembled WGS sequence"/>
</dbReference>
<evidence type="ECO:0000256" key="7">
    <source>
        <dbReference type="RuleBase" id="RU000642"/>
    </source>
</evidence>
<comment type="similarity">
    <text evidence="1 6 7">Belongs to the EF-Ts family.</text>
</comment>
<dbReference type="HAMAP" id="MF_00050">
    <property type="entry name" value="EF_Ts"/>
    <property type="match status" value="1"/>
</dbReference>
<feature type="region of interest" description="Involved in Mg(2+) ion dislocation from EF-Tu" evidence="6">
    <location>
        <begin position="76"/>
        <end position="79"/>
    </location>
</feature>
<dbReference type="PANTHER" id="PTHR11741:SF0">
    <property type="entry name" value="ELONGATION FACTOR TS, MITOCHONDRIAL"/>
    <property type="match status" value="1"/>
</dbReference>
<dbReference type="SUPFAM" id="SSF46934">
    <property type="entry name" value="UBA-like"/>
    <property type="match status" value="1"/>
</dbReference>
<evidence type="ECO:0000313" key="10">
    <source>
        <dbReference type="EMBL" id="PZF86017.1"/>
    </source>
</evidence>
<dbReference type="Pfam" id="PF00889">
    <property type="entry name" value="EF_TS"/>
    <property type="match status" value="1"/>
</dbReference>
<dbReference type="InterPro" id="IPR018101">
    <property type="entry name" value="Transl_elong_Ts_CS"/>
</dbReference>
<comment type="caution">
    <text evidence="10">The sequence shown here is derived from an EMBL/GenBank/DDBJ whole genome shotgun (WGS) entry which is preliminary data.</text>
</comment>
<evidence type="ECO:0000256" key="6">
    <source>
        <dbReference type="HAMAP-Rule" id="MF_00050"/>
    </source>
</evidence>
<dbReference type="SUPFAM" id="SSF54713">
    <property type="entry name" value="Elongation factor Ts (EF-Ts), dimerisation domain"/>
    <property type="match status" value="1"/>
</dbReference>
<proteinExistence type="inferred from homology"/>
<comment type="subcellular location">
    <subcellularLocation>
        <location evidence="6 8">Cytoplasm</location>
    </subcellularLocation>
</comment>
<dbReference type="GO" id="GO:0005737">
    <property type="term" value="C:cytoplasm"/>
    <property type="evidence" value="ECO:0007669"/>
    <property type="project" value="UniProtKB-SubCell"/>
</dbReference>
<organism evidence="10 11">
    <name type="scientific">Micromonospora deserti</name>
    <dbReference type="NCBI Taxonomy" id="2070366"/>
    <lineage>
        <taxon>Bacteria</taxon>
        <taxon>Bacillati</taxon>
        <taxon>Actinomycetota</taxon>
        <taxon>Actinomycetes</taxon>
        <taxon>Micromonosporales</taxon>
        <taxon>Micromonosporaceae</taxon>
        <taxon>Micromonospora</taxon>
    </lineage>
</organism>
<dbReference type="OrthoDB" id="9808348at2"/>
<dbReference type="GO" id="GO:0003746">
    <property type="term" value="F:translation elongation factor activity"/>
    <property type="evidence" value="ECO:0007669"/>
    <property type="project" value="UniProtKB-UniRule"/>
</dbReference>
<dbReference type="RefSeq" id="WP_111137420.1">
    <property type="nucleotide sequence ID" value="NZ_POUB01000364.1"/>
</dbReference>
<dbReference type="PANTHER" id="PTHR11741">
    <property type="entry name" value="ELONGATION FACTOR TS"/>
    <property type="match status" value="1"/>
</dbReference>
<feature type="domain" description="Translation elongation factor EFTs/EF1B dimerisation" evidence="9">
    <location>
        <begin position="69"/>
        <end position="283"/>
    </location>
</feature>
<name>A0A2W2CCJ6_9ACTN</name>
<dbReference type="Gene3D" id="3.30.479.20">
    <property type="entry name" value="Elongation factor Ts, dimerisation domain"/>
    <property type="match status" value="2"/>
</dbReference>
<protein>
    <recommendedName>
        <fullName evidence="2 6">Elongation factor Ts</fullName>
        <shortName evidence="6">EF-Ts</shortName>
    </recommendedName>
</protein>